<evidence type="ECO:0000313" key="2">
    <source>
        <dbReference type="EnsemblMetazoa" id="GAUT016647-PA"/>
    </source>
</evidence>
<dbReference type="EnsemblMetazoa" id="GAUT016647-RA">
    <property type="protein sequence ID" value="GAUT016647-PA"/>
    <property type="gene ID" value="GAUT016647"/>
</dbReference>
<sequence>MLCEVGNYNGITPYEMWRKIFGYLSHASLQQVKLVCKEWYELAHAPALKRKSMLVISKSNLNDIDEILERRKDFSDCLTYESVEVRNEARNHLLYDLEKDDLPRLVKVFRNLGARVLNLKVYNFLIFSLIQDHLPMLKELDLYGAKEKNGWHAVVDVQENQMSLRFDLGCYLPVVRHNKDGKWNNTLPIAIQIYLYLVFRFKRKLTFVGLSYWHTDDRKPEWHRQDSSFTCSFNSKRTFRTNGKLRSNITSPLEVGAVIGTSLKPHLSNLDYER</sequence>
<dbReference type="AlphaFoldDB" id="A0A1A9UV46"/>
<dbReference type="InterPro" id="IPR036047">
    <property type="entry name" value="F-box-like_dom_sf"/>
</dbReference>
<name>A0A1A9UV46_GLOAU</name>
<feature type="domain" description="F-box" evidence="1">
    <location>
        <begin position="13"/>
        <end position="51"/>
    </location>
</feature>
<dbReference type="VEuPathDB" id="VectorBase:GAUT016647"/>
<accession>A0A1A9UV46</accession>
<reference evidence="2" key="1">
    <citation type="submission" date="2020-05" db="UniProtKB">
        <authorList>
            <consortium name="EnsemblMetazoa"/>
        </authorList>
    </citation>
    <scope>IDENTIFICATION</scope>
    <source>
        <strain evidence="2">TTRI</strain>
    </source>
</reference>
<dbReference type="Pfam" id="PF12937">
    <property type="entry name" value="F-box-like"/>
    <property type="match status" value="1"/>
</dbReference>
<keyword evidence="3" id="KW-1185">Reference proteome</keyword>
<dbReference type="InterPro" id="IPR001810">
    <property type="entry name" value="F-box_dom"/>
</dbReference>
<dbReference type="CDD" id="cd09917">
    <property type="entry name" value="F-box_SF"/>
    <property type="match status" value="1"/>
</dbReference>
<evidence type="ECO:0000313" key="3">
    <source>
        <dbReference type="Proteomes" id="UP000078200"/>
    </source>
</evidence>
<evidence type="ECO:0000259" key="1">
    <source>
        <dbReference type="Pfam" id="PF12937"/>
    </source>
</evidence>
<dbReference type="Proteomes" id="UP000078200">
    <property type="component" value="Unassembled WGS sequence"/>
</dbReference>
<dbReference type="SUPFAM" id="SSF81383">
    <property type="entry name" value="F-box domain"/>
    <property type="match status" value="1"/>
</dbReference>
<organism evidence="2 3">
    <name type="scientific">Glossina austeni</name>
    <name type="common">Savannah tsetse fly</name>
    <dbReference type="NCBI Taxonomy" id="7395"/>
    <lineage>
        <taxon>Eukaryota</taxon>
        <taxon>Metazoa</taxon>
        <taxon>Ecdysozoa</taxon>
        <taxon>Arthropoda</taxon>
        <taxon>Hexapoda</taxon>
        <taxon>Insecta</taxon>
        <taxon>Pterygota</taxon>
        <taxon>Neoptera</taxon>
        <taxon>Endopterygota</taxon>
        <taxon>Diptera</taxon>
        <taxon>Brachycera</taxon>
        <taxon>Muscomorpha</taxon>
        <taxon>Hippoboscoidea</taxon>
        <taxon>Glossinidae</taxon>
        <taxon>Glossina</taxon>
    </lineage>
</organism>
<protein>
    <submittedName>
        <fullName evidence="2">F-box domain-containing protein</fullName>
    </submittedName>
</protein>
<dbReference type="STRING" id="7395.A0A1A9UV46"/>
<dbReference type="Gene3D" id="1.20.1280.50">
    <property type="match status" value="1"/>
</dbReference>
<proteinExistence type="predicted"/>